<proteinExistence type="predicted"/>
<reference evidence="1" key="1">
    <citation type="submission" date="2021-01" db="EMBL/GenBank/DDBJ databases">
        <authorList>
            <person name="Sun Q."/>
        </authorList>
    </citation>
    <scope>NUCLEOTIDE SEQUENCE</scope>
    <source>
        <strain evidence="1">YIM B02566</strain>
    </source>
</reference>
<dbReference type="Proteomes" id="UP000616151">
    <property type="component" value="Unassembled WGS sequence"/>
</dbReference>
<comment type="caution">
    <text evidence="1">The sequence shown here is derived from an EMBL/GenBank/DDBJ whole genome shotgun (WGS) entry which is preliminary data.</text>
</comment>
<evidence type="ECO:0000313" key="1">
    <source>
        <dbReference type="EMBL" id="MBK1865507.1"/>
    </source>
</evidence>
<organism evidence="1 2">
    <name type="scientific">Taklimakanibacter albus</name>
    <dbReference type="NCBI Taxonomy" id="2800327"/>
    <lineage>
        <taxon>Bacteria</taxon>
        <taxon>Pseudomonadati</taxon>
        <taxon>Pseudomonadota</taxon>
        <taxon>Alphaproteobacteria</taxon>
        <taxon>Hyphomicrobiales</taxon>
        <taxon>Aestuariivirgaceae</taxon>
        <taxon>Taklimakanibacter</taxon>
    </lineage>
</organism>
<gene>
    <name evidence="1" type="ORF">JHL16_04025</name>
</gene>
<protein>
    <submittedName>
        <fullName evidence="1">Uncharacterized protein</fullName>
    </submittedName>
</protein>
<name>A0ACC5QYS7_9HYPH</name>
<accession>A0ACC5QYS7</accession>
<sequence length="126" mass="13802">MTGAARNFFILALLYGIAGMLLGLYMGLSQDHSQMPVHAHAMVLGWLMSGFFAFFYHFFPAIGQSRLATVHFWLTAASGIILLVSLYFLFAGNPVVEPVAGIASMAFFACFLLFVWIARPAFSRAG</sequence>
<keyword evidence="2" id="KW-1185">Reference proteome</keyword>
<evidence type="ECO:0000313" key="2">
    <source>
        <dbReference type="Proteomes" id="UP000616151"/>
    </source>
</evidence>
<dbReference type="EMBL" id="JAENHL010000004">
    <property type="protein sequence ID" value="MBK1865507.1"/>
    <property type="molecule type" value="Genomic_DNA"/>
</dbReference>